<proteinExistence type="predicted"/>
<organism evidence="1">
    <name type="scientific">marine sediment metagenome</name>
    <dbReference type="NCBI Taxonomy" id="412755"/>
    <lineage>
        <taxon>unclassified sequences</taxon>
        <taxon>metagenomes</taxon>
        <taxon>ecological metagenomes</taxon>
    </lineage>
</organism>
<protein>
    <submittedName>
        <fullName evidence="1">Uncharacterized protein</fullName>
    </submittedName>
</protein>
<gene>
    <name evidence="1" type="ORF">S01H1_07601</name>
</gene>
<comment type="caution">
    <text evidence="1">The sequence shown here is derived from an EMBL/GenBank/DDBJ whole genome shotgun (WGS) entry which is preliminary data.</text>
</comment>
<reference evidence="1" key="1">
    <citation type="journal article" date="2014" name="Front. Microbiol.">
        <title>High frequency of phylogenetically diverse reductive dehalogenase-homologous genes in deep subseafloor sedimentary metagenomes.</title>
        <authorList>
            <person name="Kawai M."/>
            <person name="Futagami T."/>
            <person name="Toyoda A."/>
            <person name="Takaki Y."/>
            <person name="Nishi S."/>
            <person name="Hori S."/>
            <person name="Arai W."/>
            <person name="Tsubouchi T."/>
            <person name="Morono Y."/>
            <person name="Uchiyama I."/>
            <person name="Ito T."/>
            <person name="Fujiyama A."/>
            <person name="Inagaki F."/>
            <person name="Takami H."/>
        </authorList>
    </citation>
    <scope>NUCLEOTIDE SEQUENCE</scope>
    <source>
        <strain evidence="1">Expedition CK06-06</strain>
    </source>
</reference>
<dbReference type="EMBL" id="BARS01003911">
    <property type="protein sequence ID" value="GAF70027.1"/>
    <property type="molecule type" value="Genomic_DNA"/>
</dbReference>
<accession>X0S278</accession>
<sequence>MPLVEDTLGRALYGAFGRAVRNSVNSNNGEYCAIYAASLAWILEQEGANYWGTRGEFDWNVLVELCVDAIRVAKSEGYPEYLSDGVLEAERIMREMGHEV</sequence>
<name>X0S278_9ZZZZ</name>
<dbReference type="AlphaFoldDB" id="X0S278"/>
<evidence type="ECO:0000313" key="1">
    <source>
        <dbReference type="EMBL" id="GAF70027.1"/>
    </source>
</evidence>